<sequence>MGFKLYISIIFLVAASDAAADEYQWTFKNINFFPSAEAACRDTVLRQLGSR</sequence>
<keyword evidence="1" id="KW-0732">Signal</keyword>
<proteinExistence type="predicted"/>
<evidence type="ECO:0000313" key="3">
    <source>
        <dbReference type="Proteomes" id="UP000278180"/>
    </source>
</evidence>
<name>A0A3M5K3I0_PSESS</name>
<protein>
    <submittedName>
        <fullName evidence="2">Uncharacterized protein</fullName>
    </submittedName>
</protein>
<feature type="chain" id="PRO_5018189703" evidence="1">
    <location>
        <begin position="21"/>
        <end position="51"/>
    </location>
</feature>
<evidence type="ECO:0000256" key="1">
    <source>
        <dbReference type="SAM" id="SignalP"/>
    </source>
</evidence>
<dbReference type="EMBL" id="RBTE01000219">
    <property type="protein sequence ID" value="RMT29386.1"/>
    <property type="molecule type" value="Genomic_DNA"/>
</dbReference>
<evidence type="ECO:0000313" key="2">
    <source>
        <dbReference type="EMBL" id="RMT29386.1"/>
    </source>
</evidence>
<reference evidence="2 3" key="1">
    <citation type="submission" date="2018-08" db="EMBL/GenBank/DDBJ databases">
        <title>Recombination of ecologically and evolutionarily significant loci maintains genetic cohesion in the Pseudomonas syringae species complex.</title>
        <authorList>
            <person name="Dillon M."/>
            <person name="Thakur S."/>
            <person name="Almeida R.N.D."/>
            <person name="Weir B.S."/>
            <person name="Guttman D.S."/>
        </authorList>
    </citation>
    <scope>NUCLEOTIDE SEQUENCE [LARGE SCALE GENOMIC DNA]</scope>
    <source>
        <strain evidence="2 3">ICMP 13684</strain>
    </source>
</reference>
<dbReference type="AlphaFoldDB" id="A0A3M5K3I0"/>
<dbReference type="Proteomes" id="UP000278180">
    <property type="component" value="Unassembled WGS sequence"/>
</dbReference>
<feature type="signal peptide" evidence="1">
    <location>
        <begin position="1"/>
        <end position="20"/>
    </location>
</feature>
<comment type="caution">
    <text evidence="2">The sequence shown here is derived from an EMBL/GenBank/DDBJ whole genome shotgun (WGS) entry which is preliminary data.</text>
</comment>
<organism evidence="2 3">
    <name type="scientific">Pseudomonas savastanoi</name>
    <name type="common">Pseudomonas syringae pv. savastanoi</name>
    <dbReference type="NCBI Taxonomy" id="29438"/>
    <lineage>
        <taxon>Bacteria</taxon>
        <taxon>Pseudomonadati</taxon>
        <taxon>Pseudomonadota</taxon>
        <taxon>Gammaproteobacteria</taxon>
        <taxon>Pseudomonadales</taxon>
        <taxon>Pseudomonadaceae</taxon>
        <taxon>Pseudomonas</taxon>
    </lineage>
</organism>
<gene>
    <name evidence="2" type="ORF">ALP51_03547</name>
</gene>
<accession>A0A3M5K3I0</accession>